<dbReference type="Proteomes" id="UP000011058">
    <property type="component" value="Chromosome"/>
</dbReference>
<dbReference type="Pfam" id="PF01593">
    <property type="entry name" value="Amino_oxidase"/>
    <property type="match status" value="1"/>
</dbReference>
<dbReference type="KEGG" id="fae:FAES_4125"/>
<dbReference type="GO" id="GO:0016491">
    <property type="term" value="F:oxidoreductase activity"/>
    <property type="evidence" value="ECO:0007669"/>
    <property type="project" value="InterPro"/>
</dbReference>
<dbReference type="Gene3D" id="3.50.50.60">
    <property type="entry name" value="FAD/NAD(P)-binding domain"/>
    <property type="match status" value="1"/>
</dbReference>
<reference evidence="2 3" key="1">
    <citation type="journal article" date="2012" name="J. Bacteriol.">
        <title>Genome Sequence of Fibrella aestuarina BUZ 2T, a Filamentous Marine Bacterium.</title>
        <authorList>
            <person name="Filippini M."/>
            <person name="Qi W."/>
            <person name="Blom J."/>
            <person name="Goesmann A."/>
            <person name="Smits T.H."/>
            <person name="Bagheri H.C."/>
        </authorList>
    </citation>
    <scope>NUCLEOTIDE SEQUENCE [LARGE SCALE GENOMIC DNA]</scope>
    <source>
        <strain evidence="3">BUZ 2T</strain>
    </source>
</reference>
<dbReference type="PANTHER" id="PTHR16128">
    <property type="entry name" value="FAD/NAD(P)-BINDING OXIDOREDUCTASE FAMILY PROTEIN"/>
    <property type="match status" value="1"/>
</dbReference>
<dbReference type="PANTHER" id="PTHR16128:SF5">
    <property type="entry name" value="FAD_NAD(P)-BINDING OXIDOREDUCTASE FAMILY PROTEIN"/>
    <property type="match status" value="1"/>
</dbReference>
<organism evidence="2 3">
    <name type="scientific">Fibrella aestuarina BUZ 2</name>
    <dbReference type="NCBI Taxonomy" id="1166018"/>
    <lineage>
        <taxon>Bacteria</taxon>
        <taxon>Pseudomonadati</taxon>
        <taxon>Bacteroidota</taxon>
        <taxon>Cytophagia</taxon>
        <taxon>Cytophagales</taxon>
        <taxon>Spirosomataceae</taxon>
        <taxon>Fibrella</taxon>
    </lineage>
</organism>
<proteinExistence type="predicted"/>
<dbReference type="HOGENOM" id="CLU_036034_0_0_10"/>
<dbReference type="eggNOG" id="COG3380">
    <property type="taxonomic scope" value="Bacteria"/>
</dbReference>
<protein>
    <recommendedName>
        <fullName evidence="1">Amine oxidase domain-containing protein</fullName>
    </recommendedName>
</protein>
<gene>
    <name evidence="2" type="ORF">FAES_4125</name>
</gene>
<dbReference type="Pfam" id="PF13450">
    <property type="entry name" value="NAD_binding_8"/>
    <property type="match status" value="1"/>
</dbReference>
<dbReference type="Gene3D" id="3.90.660.10">
    <property type="match status" value="1"/>
</dbReference>
<evidence type="ECO:0000259" key="1">
    <source>
        <dbReference type="Pfam" id="PF01593"/>
    </source>
</evidence>
<keyword evidence="3" id="KW-1185">Reference proteome</keyword>
<name>I0KDC2_9BACT</name>
<sequence length="345" mass="36957">MVFNLPQTANPKHETTLTTLIIGAGLSGLTAAHQLQQNGHSVTLLDKGRGVGGRLATRRLGRDAEASRADHGAQYFSARSPELQALVHNWQAQGLVQEWHIEQSDPASFQHPRYAVTGGMSQLAKQLAQGLDVRTGERATYLTQTDTGWQVRCDSGLTLSADALLLTLPAPQAIALLNESGVTLAEADQQALTSIHYEPCLAVMLRLNQPSQLPKPGGLKLPDGPVSWLADNQQKGVSEQPTVTIHASHAYSQQHLDDADLTALIPELLAAVSDYVPADRIVESQMHRWRYSNATKRHPDPMLAATLPGSGTLLFGGDGFGNGNVEGAFLSGLAMARHVTGQRAA</sequence>
<dbReference type="EMBL" id="HE796683">
    <property type="protein sequence ID" value="CCH02125.1"/>
    <property type="molecule type" value="Genomic_DNA"/>
</dbReference>
<feature type="domain" description="Amine oxidase" evidence="1">
    <location>
        <begin position="113"/>
        <end position="339"/>
    </location>
</feature>
<dbReference type="STRING" id="1166018.FAES_4125"/>
<accession>I0KDC2</accession>
<dbReference type="SUPFAM" id="SSF51905">
    <property type="entry name" value="FAD/NAD(P)-binding domain"/>
    <property type="match status" value="1"/>
</dbReference>
<evidence type="ECO:0000313" key="2">
    <source>
        <dbReference type="EMBL" id="CCH02125.1"/>
    </source>
</evidence>
<dbReference type="InterPro" id="IPR002937">
    <property type="entry name" value="Amino_oxidase"/>
</dbReference>
<dbReference type="AlphaFoldDB" id="I0KDC2"/>
<dbReference type="InterPro" id="IPR036188">
    <property type="entry name" value="FAD/NAD-bd_sf"/>
</dbReference>
<evidence type="ECO:0000313" key="3">
    <source>
        <dbReference type="Proteomes" id="UP000011058"/>
    </source>
</evidence>